<evidence type="ECO:0000256" key="2">
    <source>
        <dbReference type="SAM" id="SignalP"/>
    </source>
</evidence>
<sequence>MKLPAYIFLTTLLAAIQCVIAAPAVLERRGPRSTCPISSNRDALSLQRRTFKSRFRETGKDTAHWHFGLIIHAPGAITGSAQPVNEHVVDADAKFVNSFHSYFQTALRKKVKELVSSVAGASKESIGSGNFNNCFDFAVEAVRRLGVANYVSAADYQKFKAHHDRYAAAVKAKTDAATMALCKRGNTKGCTPKAKPGANGRTAAPKVVPKPEAKPAGKPAPKKRQ</sequence>
<protein>
    <submittedName>
        <fullName evidence="3">Uncharacterized protein</fullName>
    </submittedName>
</protein>
<evidence type="ECO:0000313" key="4">
    <source>
        <dbReference type="Proteomes" id="UP000076154"/>
    </source>
</evidence>
<accession>A0A369K659</accession>
<dbReference type="Proteomes" id="UP000076154">
    <property type="component" value="Unassembled WGS sequence"/>
</dbReference>
<evidence type="ECO:0000256" key="1">
    <source>
        <dbReference type="SAM" id="MobiDB-lite"/>
    </source>
</evidence>
<proteinExistence type="predicted"/>
<gene>
    <name evidence="3" type="ORF">Hypma_014000</name>
</gene>
<dbReference type="STRING" id="39966.A0A369K659"/>
<evidence type="ECO:0000313" key="3">
    <source>
        <dbReference type="EMBL" id="RDB30101.1"/>
    </source>
</evidence>
<feature type="region of interest" description="Disordered" evidence="1">
    <location>
        <begin position="185"/>
        <end position="225"/>
    </location>
</feature>
<keyword evidence="4" id="KW-1185">Reference proteome</keyword>
<name>A0A369K659_HYPMA</name>
<keyword evidence="2" id="KW-0732">Signal</keyword>
<feature type="signal peptide" evidence="2">
    <location>
        <begin position="1"/>
        <end position="21"/>
    </location>
</feature>
<reference evidence="3" key="1">
    <citation type="submission" date="2018-04" db="EMBL/GenBank/DDBJ databases">
        <title>Whole genome sequencing of Hypsizygus marmoreus.</title>
        <authorList>
            <person name="Choi I.-G."/>
            <person name="Min B."/>
            <person name="Kim J.-G."/>
            <person name="Kim S."/>
            <person name="Oh Y.-L."/>
            <person name="Kong W.-S."/>
            <person name="Park H."/>
            <person name="Jeong J."/>
            <person name="Song E.-S."/>
        </authorList>
    </citation>
    <scope>NUCLEOTIDE SEQUENCE [LARGE SCALE GENOMIC DNA]</scope>
    <source>
        <strain evidence="3">51987-8</strain>
    </source>
</reference>
<organism evidence="3 4">
    <name type="scientific">Hypsizygus marmoreus</name>
    <name type="common">White beech mushroom</name>
    <name type="synonym">Agaricus marmoreus</name>
    <dbReference type="NCBI Taxonomy" id="39966"/>
    <lineage>
        <taxon>Eukaryota</taxon>
        <taxon>Fungi</taxon>
        <taxon>Dikarya</taxon>
        <taxon>Basidiomycota</taxon>
        <taxon>Agaricomycotina</taxon>
        <taxon>Agaricomycetes</taxon>
        <taxon>Agaricomycetidae</taxon>
        <taxon>Agaricales</taxon>
        <taxon>Tricholomatineae</taxon>
        <taxon>Lyophyllaceae</taxon>
        <taxon>Hypsizygus</taxon>
    </lineage>
</organism>
<dbReference type="EMBL" id="LUEZ02000009">
    <property type="protein sequence ID" value="RDB30101.1"/>
    <property type="molecule type" value="Genomic_DNA"/>
</dbReference>
<dbReference type="OrthoDB" id="3064493at2759"/>
<dbReference type="AlphaFoldDB" id="A0A369K659"/>
<dbReference type="InParanoid" id="A0A369K659"/>
<feature type="chain" id="PRO_5017017325" evidence="2">
    <location>
        <begin position="22"/>
        <end position="225"/>
    </location>
</feature>
<comment type="caution">
    <text evidence="3">The sequence shown here is derived from an EMBL/GenBank/DDBJ whole genome shotgun (WGS) entry which is preliminary data.</text>
</comment>